<evidence type="ECO:0000313" key="1">
    <source>
        <dbReference type="EMBL" id="MEQ2188316.1"/>
    </source>
</evidence>
<evidence type="ECO:0000313" key="2">
    <source>
        <dbReference type="Proteomes" id="UP001476798"/>
    </source>
</evidence>
<comment type="caution">
    <text evidence="1">The sequence shown here is derived from an EMBL/GenBank/DDBJ whole genome shotgun (WGS) entry which is preliminary data.</text>
</comment>
<keyword evidence="2" id="KW-1185">Reference proteome</keyword>
<name>A0ABV0PYA9_9TELE</name>
<reference evidence="1 2" key="1">
    <citation type="submission" date="2021-06" db="EMBL/GenBank/DDBJ databases">
        <authorList>
            <person name="Palmer J.M."/>
        </authorList>
    </citation>
    <scope>NUCLEOTIDE SEQUENCE [LARGE SCALE GENOMIC DNA]</scope>
    <source>
        <strain evidence="1 2">GA_2019</strain>
        <tissue evidence="1">Muscle</tissue>
    </source>
</reference>
<proteinExistence type="predicted"/>
<dbReference type="EMBL" id="JAHRIO010090896">
    <property type="protein sequence ID" value="MEQ2188316.1"/>
    <property type="molecule type" value="Genomic_DNA"/>
</dbReference>
<accession>A0ABV0PYA9</accession>
<sequence length="115" mass="13165">MTEDYSDATGEYRKFLAFDGRRSIGDSMLWMKRQNKVPALVQTLYRHNADSDSQRLLENSLGAYLMSPCSTGRFTAHKWMNCSLLISSGSLTWMLTDDIVRWCTDSLNNVVPLVY</sequence>
<organism evidence="1 2">
    <name type="scientific">Goodea atripinnis</name>
    <dbReference type="NCBI Taxonomy" id="208336"/>
    <lineage>
        <taxon>Eukaryota</taxon>
        <taxon>Metazoa</taxon>
        <taxon>Chordata</taxon>
        <taxon>Craniata</taxon>
        <taxon>Vertebrata</taxon>
        <taxon>Euteleostomi</taxon>
        <taxon>Actinopterygii</taxon>
        <taxon>Neopterygii</taxon>
        <taxon>Teleostei</taxon>
        <taxon>Neoteleostei</taxon>
        <taxon>Acanthomorphata</taxon>
        <taxon>Ovalentaria</taxon>
        <taxon>Atherinomorphae</taxon>
        <taxon>Cyprinodontiformes</taxon>
        <taxon>Goodeidae</taxon>
        <taxon>Goodea</taxon>
    </lineage>
</organism>
<protein>
    <submittedName>
        <fullName evidence="1">Uncharacterized protein</fullName>
    </submittedName>
</protein>
<gene>
    <name evidence="1" type="ORF">GOODEAATRI_013722</name>
</gene>
<dbReference type="Proteomes" id="UP001476798">
    <property type="component" value="Unassembled WGS sequence"/>
</dbReference>